<dbReference type="GeneID" id="59350159"/>
<dbReference type="Pfam" id="PF00300">
    <property type="entry name" value="His_Phos_1"/>
    <property type="match status" value="1"/>
</dbReference>
<dbReference type="PANTHER" id="PTHR48100:SF54">
    <property type="entry name" value="PHOSPHATASE SPAC5H10.03-RELATED"/>
    <property type="match status" value="1"/>
</dbReference>
<dbReference type="RefSeq" id="XP_037217037.1">
    <property type="nucleotide sequence ID" value="XM_037367643.1"/>
</dbReference>
<reference evidence="2" key="1">
    <citation type="submission" date="2020-05" db="EMBL/GenBank/DDBJ databases">
        <title>Mycena genomes resolve the evolution of fungal bioluminescence.</title>
        <authorList>
            <person name="Tsai I.J."/>
        </authorList>
    </citation>
    <scope>NUCLEOTIDE SEQUENCE</scope>
    <source>
        <strain evidence="2">171206Taipei</strain>
    </source>
</reference>
<dbReference type="InterPro" id="IPR013078">
    <property type="entry name" value="His_Pase_superF_clade-1"/>
</dbReference>
<dbReference type="Proteomes" id="UP000636479">
    <property type="component" value="Unassembled WGS sequence"/>
</dbReference>
<dbReference type="AlphaFoldDB" id="A0A8H6W185"/>
<proteinExistence type="predicted"/>
<dbReference type="SUPFAM" id="SSF53254">
    <property type="entry name" value="Phosphoglycerate mutase-like"/>
    <property type="match status" value="1"/>
</dbReference>
<evidence type="ECO:0000313" key="2">
    <source>
        <dbReference type="EMBL" id="KAF7295674.1"/>
    </source>
</evidence>
<protein>
    <submittedName>
        <fullName evidence="2">Phosphoglycerate mutase-like protein</fullName>
    </submittedName>
</protein>
<feature type="region of interest" description="Disordered" evidence="1">
    <location>
        <begin position="205"/>
        <end position="224"/>
    </location>
</feature>
<dbReference type="GO" id="GO:0005737">
    <property type="term" value="C:cytoplasm"/>
    <property type="evidence" value="ECO:0007669"/>
    <property type="project" value="TreeGrafter"/>
</dbReference>
<accession>A0A8H6W185</accession>
<feature type="compositionally biased region" description="Low complexity" evidence="1">
    <location>
        <begin position="211"/>
        <end position="222"/>
    </location>
</feature>
<dbReference type="OrthoDB" id="496981at2759"/>
<sequence>MSGSPQFPKTIRILRHGQALHNVQRGYPHRDPPLTEQGFAEAAFASKELSNNLPELVICSPMTRTIQTALTAIPSLSSTNTSNSVSGSESSNPRLEIWPDLREAHDAICNLGVPKTQLANAFQAQIALDLTRCREEWDYEAHSEEAATIRALRVREELSTRPENNILLVTHRAFIKYLVDSSRFENGEMRSFILQSDTLLLPAPSTHQMVSESSDPDSSGSSQMEYVNVRKRCSPIGNSIKTYVRSQMPQRACGP</sequence>
<gene>
    <name evidence="2" type="ORF">MIND_01107700</name>
</gene>
<dbReference type="InterPro" id="IPR050275">
    <property type="entry name" value="PGM_Phosphatase"/>
</dbReference>
<name>A0A8H6W185_9AGAR</name>
<dbReference type="PROSITE" id="PS00175">
    <property type="entry name" value="PG_MUTASE"/>
    <property type="match status" value="1"/>
</dbReference>
<dbReference type="Gene3D" id="3.40.50.1240">
    <property type="entry name" value="Phosphoglycerate mutase-like"/>
    <property type="match status" value="1"/>
</dbReference>
<dbReference type="PANTHER" id="PTHR48100">
    <property type="entry name" value="BROAD-SPECIFICITY PHOSPHATASE YOR283W-RELATED"/>
    <property type="match status" value="1"/>
</dbReference>
<keyword evidence="3" id="KW-1185">Reference proteome</keyword>
<dbReference type="InterPro" id="IPR029033">
    <property type="entry name" value="His_PPase_superfam"/>
</dbReference>
<dbReference type="EMBL" id="JACAZF010000009">
    <property type="protein sequence ID" value="KAF7295674.1"/>
    <property type="molecule type" value="Genomic_DNA"/>
</dbReference>
<dbReference type="InterPro" id="IPR001345">
    <property type="entry name" value="PG/BPGM_mutase_AS"/>
</dbReference>
<comment type="caution">
    <text evidence="2">The sequence shown here is derived from an EMBL/GenBank/DDBJ whole genome shotgun (WGS) entry which is preliminary data.</text>
</comment>
<dbReference type="CDD" id="cd07067">
    <property type="entry name" value="HP_PGM_like"/>
    <property type="match status" value="1"/>
</dbReference>
<dbReference type="GO" id="GO:0016791">
    <property type="term" value="F:phosphatase activity"/>
    <property type="evidence" value="ECO:0007669"/>
    <property type="project" value="TreeGrafter"/>
</dbReference>
<evidence type="ECO:0000313" key="3">
    <source>
        <dbReference type="Proteomes" id="UP000636479"/>
    </source>
</evidence>
<evidence type="ECO:0000256" key="1">
    <source>
        <dbReference type="SAM" id="MobiDB-lite"/>
    </source>
</evidence>
<organism evidence="2 3">
    <name type="scientific">Mycena indigotica</name>
    <dbReference type="NCBI Taxonomy" id="2126181"/>
    <lineage>
        <taxon>Eukaryota</taxon>
        <taxon>Fungi</taxon>
        <taxon>Dikarya</taxon>
        <taxon>Basidiomycota</taxon>
        <taxon>Agaricomycotina</taxon>
        <taxon>Agaricomycetes</taxon>
        <taxon>Agaricomycetidae</taxon>
        <taxon>Agaricales</taxon>
        <taxon>Marasmiineae</taxon>
        <taxon>Mycenaceae</taxon>
        <taxon>Mycena</taxon>
    </lineage>
</organism>
<dbReference type="SMART" id="SM00855">
    <property type="entry name" value="PGAM"/>
    <property type="match status" value="1"/>
</dbReference>